<dbReference type="RefSeq" id="YP_009140325.1">
    <property type="nucleotide sequence ID" value="NC_027119.1"/>
</dbReference>
<gene>
    <name evidence="1" type="primary">148</name>
    <name evidence="1" type="ORF">DET7_148</name>
</gene>
<proteinExistence type="predicted"/>
<organism evidence="1 2">
    <name type="scientific">Salmonella phage Det7</name>
    <dbReference type="NCBI Taxonomy" id="454798"/>
    <lineage>
        <taxon>Viruses</taxon>
        <taxon>Duplodnaviria</taxon>
        <taxon>Heunggongvirae</taxon>
        <taxon>Uroviricota</taxon>
        <taxon>Caudoviricetes</taxon>
        <taxon>Pantevenvirales</taxon>
        <taxon>Ackermannviridae</taxon>
        <taxon>Cvivirinae</taxon>
        <taxon>Kuttervirus</taxon>
        <taxon>Kuttervirus Det7</taxon>
    </lineage>
</organism>
<dbReference type="Pfam" id="PF26092">
    <property type="entry name" value="T4_Y16D"/>
    <property type="match status" value="1"/>
</dbReference>
<protein>
    <recommendedName>
        <fullName evidence="3">C-N hydrolase superfamily protein</fullName>
    </recommendedName>
</protein>
<name>A0A0C5PV97_9CAUD</name>
<dbReference type="KEGG" id="vg:24366693"/>
<reference evidence="1 2" key="1">
    <citation type="journal article" date="2015" name="Genome Announc.">
        <title>Genome Sequence of Salmonella enterica Phage Det7.</title>
        <authorList>
            <person name="Casjens S.R."/>
            <person name="Jacobs-Sera D."/>
            <person name="Hatfull G.F."/>
            <person name="Hendrix R.W."/>
        </authorList>
    </citation>
    <scope>NUCLEOTIDE SEQUENCE [LARGE SCALE GENOMIC DNA]</scope>
</reference>
<keyword evidence="2" id="KW-1185">Reference proteome</keyword>
<dbReference type="GeneID" id="24366693"/>
<evidence type="ECO:0008006" key="3">
    <source>
        <dbReference type="Google" id="ProtNLM"/>
    </source>
</evidence>
<dbReference type="Proteomes" id="UP000032405">
    <property type="component" value="Segment"/>
</dbReference>
<sequence>MKLLGYFRSLPTVSPNGGQLYSEVKGDVDDTHIALYARDIPDPTKFDRRVVAAANRYGDVIVVSARHHDKLMNAQLKRLKEVGVIETTHTREQGFIDNYGQWMSREEAAIVAREAGQTNQVRLKNTPFKELFSEDLY</sequence>
<dbReference type="InterPro" id="IPR058630">
    <property type="entry name" value="T4_Y16D"/>
</dbReference>
<evidence type="ECO:0000313" key="1">
    <source>
        <dbReference type="EMBL" id="AJQ20967.1"/>
    </source>
</evidence>
<evidence type="ECO:0000313" key="2">
    <source>
        <dbReference type="Proteomes" id="UP000032405"/>
    </source>
</evidence>
<accession>A0A0C5PV97</accession>
<dbReference type="EMBL" id="KP797973">
    <property type="protein sequence ID" value="AJQ20967.1"/>
    <property type="molecule type" value="Genomic_DNA"/>
</dbReference>